<name>A0A6H5IQT6_9HYME</name>
<keyword evidence="2" id="KW-1185">Reference proteome</keyword>
<protein>
    <submittedName>
        <fullName evidence="1">Uncharacterized protein</fullName>
    </submittedName>
</protein>
<evidence type="ECO:0000313" key="1">
    <source>
        <dbReference type="EMBL" id="CAB0037032.1"/>
    </source>
</evidence>
<evidence type="ECO:0000313" key="2">
    <source>
        <dbReference type="Proteomes" id="UP000479190"/>
    </source>
</evidence>
<dbReference type="AlphaFoldDB" id="A0A6H5IQT6"/>
<dbReference type="EMBL" id="CADCXV010000841">
    <property type="protein sequence ID" value="CAB0037032.1"/>
    <property type="molecule type" value="Genomic_DNA"/>
</dbReference>
<gene>
    <name evidence="1" type="ORF">TBRA_LOCUS8869</name>
</gene>
<reference evidence="1 2" key="1">
    <citation type="submission" date="2020-02" db="EMBL/GenBank/DDBJ databases">
        <authorList>
            <person name="Ferguson B K."/>
        </authorList>
    </citation>
    <scope>NUCLEOTIDE SEQUENCE [LARGE SCALE GENOMIC DNA]</scope>
</reference>
<organism evidence="1 2">
    <name type="scientific">Trichogramma brassicae</name>
    <dbReference type="NCBI Taxonomy" id="86971"/>
    <lineage>
        <taxon>Eukaryota</taxon>
        <taxon>Metazoa</taxon>
        <taxon>Ecdysozoa</taxon>
        <taxon>Arthropoda</taxon>
        <taxon>Hexapoda</taxon>
        <taxon>Insecta</taxon>
        <taxon>Pterygota</taxon>
        <taxon>Neoptera</taxon>
        <taxon>Endopterygota</taxon>
        <taxon>Hymenoptera</taxon>
        <taxon>Apocrita</taxon>
        <taxon>Proctotrupomorpha</taxon>
        <taxon>Chalcidoidea</taxon>
        <taxon>Trichogrammatidae</taxon>
        <taxon>Trichogramma</taxon>
    </lineage>
</organism>
<sequence length="165" mass="18839">MCYFNKLRNLSSYKMLVGAELTKFSRKSNLRFVRQFQRYARIKCEICLAQKLEEIPLKSAGLVNQFAKHIKASYDMTIYPAVPPLDKDGKSQGVLQDLIDGRKKQKSPRIRVISGRGEAEADNHVPRGFLFARHRLEYYSSYTVARKSLFPLCAAAGKAQMICND</sequence>
<accession>A0A6H5IQT6</accession>
<dbReference type="Proteomes" id="UP000479190">
    <property type="component" value="Unassembled WGS sequence"/>
</dbReference>
<proteinExistence type="predicted"/>